<evidence type="ECO:0000313" key="2">
    <source>
        <dbReference type="EMBL" id="MBD3868849.1"/>
    </source>
</evidence>
<dbReference type="PANTHER" id="PTHR43265">
    <property type="entry name" value="ESTERASE ESTD"/>
    <property type="match status" value="1"/>
</dbReference>
<evidence type="ECO:0000313" key="3">
    <source>
        <dbReference type="Proteomes" id="UP000648239"/>
    </source>
</evidence>
<keyword evidence="2" id="KW-0378">Hydrolase</keyword>
<dbReference type="InterPro" id="IPR022742">
    <property type="entry name" value="Hydrolase_4"/>
</dbReference>
<name>A0A8J7CF02_9BACT</name>
<dbReference type="SUPFAM" id="SSF53474">
    <property type="entry name" value="alpha/beta-Hydrolases"/>
    <property type="match status" value="1"/>
</dbReference>
<dbReference type="InterPro" id="IPR029058">
    <property type="entry name" value="AB_hydrolase_fold"/>
</dbReference>
<reference evidence="2 3" key="1">
    <citation type="submission" date="2020-08" db="EMBL/GenBank/DDBJ databases">
        <title>Acidobacteriota in marine sediments use diverse sulfur dissimilation pathways.</title>
        <authorList>
            <person name="Wasmund K."/>
        </authorList>
    </citation>
    <scope>NUCLEOTIDE SEQUENCE [LARGE SCALE GENOMIC DNA]</scope>
    <source>
        <strain evidence="2">MAG AM4</strain>
    </source>
</reference>
<dbReference type="Proteomes" id="UP000648239">
    <property type="component" value="Unassembled WGS sequence"/>
</dbReference>
<dbReference type="GO" id="GO:0052689">
    <property type="term" value="F:carboxylic ester hydrolase activity"/>
    <property type="evidence" value="ECO:0007669"/>
    <property type="project" value="TreeGrafter"/>
</dbReference>
<gene>
    <name evidence="2" type="ORF">IFK94_12045</name>
</gene>
<feature type="domain" description="Serine aminopeptidase S33" evidence="1">
    <location>
        <begin position="33"/>
        <end position="165"/>
    </location>
</feature>
<dbReference type="PANTHER" id="PTHR43265:SF1">
    <property type="entry name" value="ESTERASE ESTD"/>
    <property type="match status" value="1"/>
</dbReference>
<sequence length="273" mass="29804">MSERPLFFPGSSGKLFGVLHDPGSTAGRGGFVLCAPGFEEKLWAHRVLVNAARELAACGYTVLRFDYAGHGDSDGTFEDGTVESRLEDIMAATRYLRETSGVDAIHLLGLRFGATLAALAAERDPDAFRSLVLWAPIARGGTHMQELLRINLATQMAVYKEIRTNRKAMAEAMEAGELVNVDGYGLSGAMFGQASAIDLLANPSRFNGPVLIAGVVRREGMPNKEAEQLAGQYRSVTCRTIIEEPFWKEIKPYIPRSNGLVEATREWLQVDTP</sequence>
<dbReference type="Gene3D" id="3.40.50.1820">
    <property type="entry name" value="alpha/beta hydrolase"/>
    <property type="match status" value="1"/>
</dbReference>
<accession>A0A8J7CF02</accession>
<proteinExistence type="predicted"/>
<comment type="caution">
    <text evidence="2">The sequence shown here is derived from an EMBL/GenBank/DDBJ whole genome shotgun (WGS) entry which is preliminary data.</text>
</comment>
<dbReference type="Pfam" id="PF12146">
    <property type="entry name" value="Hydrolase_4"/>
    <property type="match status" value="1"/>
</dbReference>
<dbReference type="InterPro" id="IPR053145">
    <property type="entry name" value="AB_hydrolase_Est10"/>
</dbReference>
<evidence type="ECO:0000259" key="1">
    <source>
        <dbReference type="Pfam" id="PF12146"/>
    </source>
</evidence>
<dbReference type="AlphaFoldDB" id="A0A8J7CF02"/>
<dbReference type="EMBL" id="JACXWD010000046">
    <property type="protein sequence ID" value="MBD3868849.1"/>
    <property type="molecule type" value="Genomic_DNA"/>
</dbReference>
<organism evidence="2 3">
    <name type="scientific">Candidatus Polarisedimenticola svalbardensis</name>
    <dbReference type="NCBI Taxonomy" id="2886004"/>
    <lineage>
        <taxon>Bacteria</taxon>
        <taxon>Pseudomonadati</taxon>
        <taxon>Acidobacteriota</taxon>
        <taxon>Candidatus Polarisedimenticolia</taxon>
        <taxon>Candidatus Polarisedimenticolales</taxon>
        <taxon>Candidatus Polarisedimenticolaceae</taxon>
        <taxon>Candidatus Polarisedimenticola</taxon>
    </lineage>
</organism>
<protein>
    <submittedName>
        <fullName evidence="2">Alpha/beta fold hydrolase</fullName>
    </submittedName>
</protein>